<organism evidence="1">
    <name type="scientific">Pseudomonas phage Cygsa01</name>
    <dbReference type="NCBI Taxonomy" id="3138529"/>
    <lineage>
        <taxon>Viruses</taxon>
    </lineage>
</organism>
<gene>
    <name evidence="1" type="ORF">Cygsa01_00163</name>
</gene>
<accession>A0AAU6W509</accession>
<proteinExistence type="predicted"/>
<sequence>MAAPKKAPPIQPKKGTPVDKVVAGDHLLTKGELENSPDLVRRYIRKFREANGINAQRHTRESTLWFQKRVSKDFNVRAQRKQLMETQAYRHRGASGIEIGRMYLFHYDAIDEGGKLPYWDMFPVTFFFNKSTSKAGKHLLHGLNLHYLPPRLRYILLLELMKLKTSKGYTPRTRLRLQYEAIKAASVTGLYEPCIKTYRVDHIRSEMTEINANDWEIVTFLNIDQWQKAGRDVVYKDALAYKSK</sequence>
<name>A0AAU6W509_9VIRU</name>
<reference evidence="1" key="1">
    <citation type="journal article" date="2024" name="J. Gen. Virol.">
        <title>Novel phages of Pseudomonas syringae unveil numerous potential auxiliary metabolic genes.</title>
        <authorList>
            <person name="Feltin C."/>
            <person name="Garneau J.R."/>
            <person name="Morris C.E."/>
            <person name="Berard A."/>
            <person name="Torres-Barcelo C."/>
        </authorList>
    </citation>
    <scope>NUCLEOTIDE SEQUENCE</scope>
</reference>
<evidence type="ECO:0000313" key="1">
    <source>
        <dbReference type="EMBL" id="XAI71209.1"/>
    </source>
</evidence>
<dbReference type="EMBL" id="PP179332">
    <property type="protein sequence ID" value="XAI71209.1"/>
    <property type="molecule type" value="Genomic_DNA"/>
</dbReference>
<protein>
    <submittedName>
        <fullName evidence="1">DNA end protector protein</fullName>
    </submittedName>
</protein>